<keyword evidence="3" id="KW-0125">Carotenoid biosynthesis</keyword>
<dbReference type="RefSeq" id="WP_138126124.1">
    <property type="nucleotide sequence ID" value="NZ_SWLG01000006.1"/>
</dbReference>
<dbReference type="EMBL" id="SWLG01000006">
    <property type="protein sequence ID" value="TLS37571.1"/>
    <property type="molecule type" value="Genomic_DNA"/>
</dbReference>
<dbReference type="GO" id="GO:0004311">
    <property type="term" value="F:geranylgeranyl diphosphate synthase activity"/>
    <property type="evidence" value="ECO:0007669"/>
    <property type="project" value="InterPro"/>
</dbReference>
<dbReference type="PANTHER" id="PTHR31480">
    <property type="entry name" value="BIFUNCTIONAL LYCOPENE CYCLASE/PHYTOENE SYNTHASE"/>
    <property type="match status" value="1"/>
</dbReference>
<dbReference type="PROSITE" id="PS01044">
    <property type="entry name" value="SQUALEN_PHYTOEN_SYN_1"/>
    <property type="match status" value="1"/>
</dbReference>
<dbReference type="SFLD" id="SFLDG01018">
    <property type="entry name" value="Squalene/Phytoene_Synthase_Lik"/>
    <property type="match status" value="1"/>
</dbReference>
<evidence type="ECO:0000313" key="4">
    <source>
        <dbReference type="EMBL" id="TLS37571.1"/>
    </source>
</evidence>
<proteinExistence type="predicted"/>
<sequence>MILKAYEHCENIIKKNSKTFYRAFSFLPESKKRAVWAVYAFCREVDDIVDEGNEPAIQLAEFEEDFEAFLTNRINADNLMWVALEDVFEQFKMDINPFRDMIIGQKMDLYKTKYASLAELEDYSYHVASTVGLMLLPILAPENKGELREGAVSLGIAMQITNVLRDIGEDLERGRIYLPEELLKKHKYLLENLLAKKVTAEFIAIWEELATIADCYYEEAFKTISLYPEDARLPVQSAAVFYRAILDSVRRNEYQVFHKRSVVSDEEKKDLLMKFA</sequence>
<dbReference type="Pfam" id="PF00494">
    <property type="entry name" value="SQS_PSY"/>
    <property type="match status" value="1"/>
</dbReference>
<keyword evidence="2" id="KW-0808">Transferase</keyword>
<dbReference type="InterPro" id="IPR019845">
    <property type="entry name" value="Squalene/phytoene_synthase_CS"/>
</dbReference>
<dbReference type="InterPro" id="IPR033904">
    <property type="entry name" value="Trans_IPPS_HH"/>
</dbReference>
<dbReference type="InterPro" id="IPR002060">
    <property type="entry name" value="Squ/phyt_synthse"/>
</dbReference>
<dbReference type="SFLD" id="SFLDS00005">
    <property type="entry name" value="Isoprenoid_Synthase_Type_I"/>
    <property type="match status" value="1"/>
</dbReference>
<accession>A0A5R9F3G3</accession>
<dbReference type="OrthoDB" id="9787280at2"/>
<comment type="caution">
    <text evidence="4">The sequence shown here is derived from an EMBL/GenBank/DDBJ whole genome shotgun (WGS) entry which is preliminary data.</text>
</comment>
<evidence type="ECO:0000256" key="2">
    <source>
        <dbReference type="ARBA" id="ARBA00022679"/>
    </source>
</evidence>
<dbReference type="GO" id="GO:0051996">
    <property type="term" value="F:squalene synthase [NAD(P)H] activity"/>
    <property type="evidence" value="ECO:0007669"/>
    <property type="project" value="InterPro"/>
</dbReference>
<reference evidence="4 5" key="1">
    <citation type="submission" date="2019-04" db="EMBL/GenBank/DDBJ databases">
        <title>Bacillus caeni sp. nov., a bacterium isolated from mangrove sediment.</title>
        <authorList>
            <person name="Huang H."/>
            <person name="Mo K."/>
            <person name="Hu Y."/>
        </authorList>
    </citation>
    <scope>NUCLEOTIDE SEQUENCE [LARGE SCALE GENOMIC DNA]</scope>
    <source>
        <strain evidence="4 5">HB172195</strain>
    </source>
</reference>
<dbReference type="SUPFAM" id="SSF48576">
    <property type="entry name" value="Terpenoid synthases"/>
    <property type="match status" value="1"/>
</dbReference>
<dbReference type="CDD" id="cd00683">
    <property type="entry name" value="Trans_IPPS_HH"/>
    <property type="match status" value="1"/>
</dbReference>
<protein>
    <submittedName>
        <fullName evidence="4">Squalene/phytoene synthase family protein</fullName>
    </submittedName>
</protein>
<dbReference type="InterPro" id="IPR008949">
    <property type="entry name" value="Isoprenoid_synthase_dom_sf"/>
</dbReference>
<evidence type="ECO:0000256" key="3">
    <source>
        <dbReference type="ARBA" id="ARBA00022746"/>
    </source>
</evidence>
<keyword evidence="5" id="KW-1185">Reference proteome</keyword>
<dbReference type="GO" id="GO:0016117">
    <property type="term" value="P:carotenoid biosynthetic process"/>
    <property type="evidence" value="ECO:0007669"/>
    <property type="project" value="UniProtKB-KW"/>
</dbReference>
<evidence type="ECO:0000256" key="1">
    <source>
        <dbReference type="ARBA" id="ARBA00004829"/>
    </source>
</evidence>
<name>A0A5R9F3G3_9BACL</name>
<dbReference type="Proteomes" id="UP000308230">
    <property type="component" value="Unassembled WGS sequence"/>
</dbReference>
<dbReference type="AlphaFoldDB" id="A0A5R9F3G3"/>
<dbReference type="InterPro" id="IPR044843">
    <property type="entry name" value="Trans_IPPS_bact-type"/>
</dbReference>
<dbReference type="Gene3D" id="1.10.600.10">
    <property type="entry name" value="Farnesyl Diphosphate Synthase"/>
    <property type="match status" value="1"/>
</dbReference>
<evidence type="ECO:0000313" key="5">
    <source>
        <dbReference type="Proteomes" id="UP000308230"/>
    </source>
</evidence>
<comment type="pathway">
    <text evidence="1">Carotenoid biosynthesis.</text>
</comment>
<organism evidence="4 5">
    <name type="scientific">Exobacillus caeni</name>
    <dbReference type="NCBI Taxonomy" id="2574798"/>
    <lineage>
        <taxon>Bacteria</taxon>
        <taxon>Bacillati</taxon>
        <taxon>Bacillota</taxon>
        <taxon>Bacilli</taxon>
        <taxon>Bacillales</taxon>
        <taxon>Guptibacillaceae</taxon>
        <taxon>Exobacillus</taxon>
    </lineage>
</organism>
<dbReference type="SFLD" id="SFLDG01212">
    <property type="entry name" value="Phytoene_synthase_like"/>
    <property type="match status" value="1"/>
</dbReference>
<gene>
    <name evidence="4" type="ORF">FCL54_10550</name>
</gene>